<dbReference type="GO" id="GO:0006897">
    <property type="term" value="P:endocytosis"/>
    <property type="evidence" value="ECO:0007669"/>
    <property type="project" value="UniProtKB-KW"/>
</dbReference>
<dbReference type="CDD" id="cd14836">
    <property type="entry name" value="AP2_Mu_N"/>
    <property type="match status" value="1"/>
</dbReference>
<dbReference type="EMBL" id="CABPRJ010000950">
    <property type="protein sequence ID" value="VVC31659.1"/>
    <property type="molecule type" value="Genomic_DNA"/>
</dbReference>
<gene>
    <name evidence="11" type="ORF">CINCED_3A004096</name>
</gene>
<evidence type="ECO:0000256" key="9">
    <source>
        <dbReference type="PIRNR" id="PIRNR005992"/>
    </source>
</evidence>
<keyword evidence="5" id="KW-0254">Endocytosis</keyword>
<dbReference type="PROSITE" id="PS51072">
    <property type="entry name" value="MHD"/>
    <property type="match status" value="1"/>
</dbReference>
<proteinExistence type="inferred from homology"/>
<reference evidence="11 12" key="1">
    <citation type="submission" date="2019-08" db="EMBL/GenBank/DDBJ databases">
        <authorList>
            <person name="Alioto T."/>
            <person name="Alioto T."/>
            <person name="Gomez Garrido J."/>
        </authorList>
    </citation>
    <scope>NUCLEOTIDE SEQUENCE [LARGE SCALE GENOMIC DNA]</scope>
</reference>
<evidence type="ECO:0000313" key="11">
    <source>
        <dbReference type="EMBL" id="VVC31659.1"/>
    </source>
</evidence>
<dbReference type="Gene3D" id="2.60.40.1170">
    <property type="entry name" value="Mu homology domain, subdomain B"/>
    <property type="match status" value="2"/>
</dbReference>
<dbReference type="Pfam" id="PF00928">
    <property type="entry name" value="Adap_comp_sub"/>
    <property type="match status" value="1"/>
</dbReference>
<evidence type="ECO:0000256" key="2">
    <source>
        <dbReference type="ARBA" id="ARBA00004277"/>
    </source>
</evidence>
<evidence type="ECO:0000256" key="5">
    <source>
        <dbReference type="ARBA" id="ARBA00022583"/>
    </source>
</evidence>
<keyword evidence="3 9" id="KW-0813">Transport</keyword>
<protein>
    <submittedName>
        <fullName evidence="11">Clathrin adaptor, mu subunit, conserved site,Clathrin adaptor, mu subunit,Mu homology</fullName>
    </submittedName>
</protein>
<keyword evidence="4" id="KW-1003">Cell membrane</keyword>
<name>A0A5E4MQL0_9HEMI</name>
<organism evidence="11 12">
    <name type="scientific">Cinara cedri</name>
    <dbReference type="NCBI Taxonomy" id="506608"/>
    <lineage>
        <taxon>Eukaryota</taxon>
        <taxon>Metazoa</taxon>
        <taxon>Ecdysozoa</taxon>
        <taxon>Arthropoda</taxon>
        <taxon>Hexapoda</taxon>
        <taxon>Insecta</taxon>
        <taxon>Pterygota</taxon>
        <taxon>Neoptera</taxon>
        <taxon>Paraneoptera</taxon>
        <taxon>Hemiptera</taxon>
        <taxon>Sternorrhyncha</taxon>
        <taxon>Aphidomorpha</taxon>
        <taxon>Aphidoidea</taxon>
        <taxon>Aphididae</taxon>
        <taxon>Lachninae</taxon>
        <taxon>Cinara</taxon>
    </lineage>
</organism>
<dbReference type="Proteomes" id="UP000325440">
    <property type="component" value="Unassembled WGS sequence"/>
</dbReference>
<dbReference type="PRINTS" id="PR00314">
    <property type="entry name" value="CLATHRINADPT"/>
</dbReference>
<dbReference type="InterPro" id="IPR043532">
    <property type="entry name" value="AP2_Mu_N"/>
</dbReference>
<evidence type="ECO:0000259" key="10">
    <source>
        <dbReference type="PROSITE" id="PS51072"/>
    </source>
</evidence>
<dbReference type="OrthoDB" id="10259133at2759"/>
<comment type="similarity">
    <text evidence="9">Belongs to the adaptor complexes medium subunit family.</text>
</comment>
<dbReference type="SUPFAM" id="SSF64356">
    <property type="entry name" value="SNARE-like"/>
    <property type="match status" value="1"/>
</dbReference>
<dbReference type="Gene3D" id="3.30.450.60">
    <property type="match status" value="1"/>
</dbReference>
<dbReference type="AlphaFoldDB" id="A0A5E4MQL0"/>
<evidence type="ECO:0000313" key="12">
    <source>
        <dbReference type="Proteomes" id="UP000325440"/>
    </source>
</evidence>
<dbReference type="InterPro" id="IPR036168">
    <property type="entry name" value="AP2_Mu_C_sf"/>
</dbReference>
<dbReference type="GO" id="GO:0005886">
    <property type="term" value="C:plasma membrane"/>
    <property type="evidence" value="ECO:0007669"/>
    <property type="project" value="UniProtKB-SubCell"/>
</dbReference>
<feature type="domain" description="MHD" evidence="10">
    <location>
        <begin position="170"/>
        <end position="431"/>
    </location>
</feature>
<accession>A0A5E4MQL0</accession>
<evidence type="ECO:0000256" key="4">
    <source>
        <dbReference type="ARBA" id="ARBA00022475"/>
    </source>
</evidence>
<keyword evidence="12" id="KW-1185">Reference proteome</keyword>
<keyword evidence="8" id="KW-0168">Coated pit</keyword>
<comment type="subcellular location">
    <subcellularLocation>
        <location evidence="1">Cell membrane</location>
    </subcellularLocation>
    <subcellularLocation>
        <location evidence="2">Membrane</location>
        <location evidence="2">Coated pit</location>
        <topology evidence="2">Peripheral membrane protein</topology>
        <orientation evidence="2">Cytoplasmic side</orientation>
    </subcellularLocation>
</comment>
<keyword evidence="7" id="KW-0472">Membrane</keyword>
<keyword evidence="6 9" id="KW-0653">Protein transport</keyword>
<dbReference type="GO" id="GO:0030131">
    <property type="term" value="C:clathrin adaptor complex"/>
    <property type="evidence" value="ECO:0007669"/>
    <property type="project" value="UniProtKB-UniRule"/>
</dbReference>
<dbReference type="PROSITE" id="PS00991">
    <property type="entry name" value="CLAT_ADAPTOR_M_2"/>
    <property type="match status" value="1"/>
</dbReference>
<dbReference type="CDD" id="cd09251">
    <property type="entry name" value="AP-2_Mu2_Cterm"/>
    <property type="match status" value="1"/>
</dbReference>
<dbReference type="InterPro" id="IPR050431">
    <property type="entry name" value="Adaptor_comp_med_subunit"/>
</dbReference>
<dbReference type="PIRSF" id="PIRSF005992">
    <property type="entry name" value="Clathrin_mu"/>
    <property type="match status" value="1"/>
</dbReference>
<dbReference type="SUPFAM" id="SSF49447">
    <property type="entry name" value="Second domain of Mu2 adaptin subunit (ap50) of ap2 adaptor"/>
    <property type="match status" value="1"/>
</dbReference>
<evidence type="ECO:0000256" key="8">
    <source>
        <dbReference type="ARBA" id="ARBA00023176"/>
    </source>
</evidence>
<dbReference type="GO" id="GO:0006886">
    <property type="term" value="P:intracellular protein transport"/>
    <property type="evidence" value="ECO:0007669"/>
    <property type="project" value="UniProtKB-UniRule"/>
</dbReference>
<dbReference type="InterPro" id="IPR018240">
    <property type="entry name" value="Clathrin_mu_CS"/>
</dbReference>
<evidence type="ECO:0000256" key="3">
    <source>
        <dbReference type="ARBA" id="ARBA00022448"/>
    </source>
</evidence>
<evidence type="ECO:0000256" key="1">
    <source>
        <dbReference type="ARBA" id="ARBA00004236"/>
    </source>
</evidence>
<dbReference type="PANTHER" id="PTHR10529">
    <property type="entry name" value="AP COMPLEX SUBUNIT MU"/>
    <property type="match status" value="1"/>
</dbReference>
<dbReference type="InterPro" id="IPR001392">
    <property type="entry name" value="Clathrin_mu"/>
</dbReference>
<sequence length="432" mass="49834">MIGGIFLFNLKGEVLIKRVFRDDIARNASDAFRINVIHSRKKVQEPVTDIARNSFLHIRREDIWIVAVTKQNVNITMVFQFLGSFAKTMKSYFGKFNEDKVKNNFVLVYELLDEMLDFGYPQNCDAAILKTYITQAGNRSEPIAQDKLTKITAQVTGTLYWRPDDIKYRNSLLFLDVVERINLLMSPLGIVLSAYVDGYIFMNSSLSGMPECKIGINDKLMLRTNTKIVYVESTLHHILIDDYKFHQCVKLSKYEDEHSIHFIPPDGQFELMRYRINKNICLPFKVIPIIQEVGGNFVGIKVILKTAFKSSISGKKIEMKISIPLNAAKVQVSCRKGTATYKAEENAIIWKIKKMSGMKETQLTADIDLLVTENEKKWVRPPISLSFTIPYAFSGFKVKYIRVFEPKLNYLDQDVTKWIRYFGCNGRYEIRC</sequence>
<dbReference type="GO" id="GO:0005905">
    <property type="term" value="C:clathrin-coated pit"/>
    <property type="evidence" value="ECO:0007669"/>
    <property type="project" value="UniProtKB-KW"/>
</dbReference>
<evidence type="ECO:0000256" key="6">
    <source>
        <dbReference type="ARBA" id="ARBA00022927"/>
    </source>
</evidence>
<evidence type="ECO:0000256" key="7">
    <source>
        <dbReference type="ARBA" id="ARBA00023136"/>
    </source>
</evidence>
<dbReference type="InterPro" id="IPR028565">
    <property type="entry name" value="MHD"/>
</dbReference>
<dbReference type="FunFam" id="3.30.450.60:FF:000002">
    <property type="entry name" value="AP-2 complex subunit mu, putative"/>
    <property type="match status" value="1"/>
</dbReference>
<dbReference type="InterPro" id="IPR011012">
    <property type="entry name" value="Longin-like_dom_sf"/>
</dbReference>
<dbReference type="InterPro" id="IPR043512">
    <property type="entry name" value="Mu2_C"/>
</dbReference>